<sequence length="153" mass="16641">MKMQAFPQPRSGPSDNAVGGLALLAIATASEVSEGIPEEQAHGFFLAIGRRMAALEPLDGVNDASVLCARINAFWQALDWGEIELAVGREAIIVRHRDLPTEIAPDRAGHWARMLLGVLEGAYDSWFRVLGSGPALRTTAEWKGETLELRHGR</sequence>
<dbReference type="eggNOG" id="ENOG5031C94">
    <property type="taxonomic scope" value="Bacteria"/>
</dbReference>
<proteinExistence type="predicted"/>
<dbReference type="Proteomes" id="UP000024329">
    <property type="component" value="Unassembled WGS sequence"/>
</dbReference>
<dbReference type="RefSeq" id="WP_008831190.1">
    <property type="nucleotide sequence ID" value="NZ_CP017075.1"/>
</dbReference>
<organism evidence="2 3">
    <name type="scientific">Novosphingobium resinovorum</name>
    <dbReference type="NCBI Taxonomy" id="158500"/>
    <lineage>
        <taxon>Bacteria</taxon>
        <taxon>Pseudomonadati</taxon>
        <taxon>Pseudomonadota</taxon>
        <taxon>Alphaproteobacteria</taxon>
        <taxon>Sphingomonadales</taxon>
        <taxon>Sphingomonadaceae</taxon>
        <taxon>Novosphingobium</taxon>
    </lineage>
</organism>
<dbReference type="STRING" id="158500.BES08_12995"/>
<dbReference type="KEGG" id="nre:BES08_12995"/>
<protein>
    <recommendedName>
        <fullName evidence="5">Cellulose synthase</fullName>
    </recommendedName>
</protein>
<name>A0A031K0R8_9SPHN</name>
<evidence type="ECO:0000313" key="2">
    <source>
        <dbReference type="EMBL" id="EZP82207.1"/>
    </source>
</evidence>
<keyword evidence="4" id="KW-1185">Reference proteome</keyword>
<dbReference type="PATRIC" id="fig|158500.4.peg.2272"/>
<accession>A0A031K0R8</accession>
<evidence type="ECO:0000313" key="4">
    <source>
        <dbReference type="Proteomes" id="UP000094626"/>
    </source>
</evidence>
<dbReference type="OrthoDB" id="6078279at2"/>
<reference evidence="2 3" key="1">
    <citation type="submission" date="2014-03" db="EMBL/GenBank/DDBJ databases">
        <title>Whole genome sequence of Novosphingobium resinovorum KF1.</title>
        <authorList>
            <person name="Gan H.M."/>
            <person name="Gan H.Y."/>
            <person name="Chew T.H."/>
            <person name="Savka M.A."/>
        </authorList>
    </citation>
    <scope>NUCLEOTIDE SEQUENCE [LARGE SCALE GENOMIC DNA]</scope>
    <source>
        <strain evidence="2 3">KF1</strain>
    </source>
</reference>
<dbReference type="Pfam" id="PF03500">
    <property type="entry name" value="Cellsynth_D"/>
    <property type="match status" value="1"/>
</dbReference>
<dbReference type="InterPro" id="IPR038470">
    <property type="entry name" value="Cellsynth_D_sf"/>
</dbReference>
<dbReference type="AlphaFoldDB" id="A0A031K0R8"/>
<reference evidence="4" key="3">
    <citation type="journal article" date="2017" name="J. Biotechnol.">
        <title>Complete genome sequence of Novosphingobium resinovorum SA1, a versatile xenobiotic-degrading bacterium capable of utilizing sulfanilic acid.</title>
        <authorList>
            <person name="Hegedus B."/>
            <person name="Kos P.B."/>
            <person name="Balint B."/>
            <person name="Maroti G."/>
            <person name="Gan H.M."/>
            <person name="Perei K."/>
            <person name="Rakhely G."/>
        </authorList>
    </citation>
    <scope>NUCLEOTIDE SEQUENCE [LARGE SCALE GENOMIC DNA]</scope>
    <source>
        <strain evidence="4">SA1</strain>
    </source>
</reference>
<dbReference type="Proteomes" id="UP000094626">
    <property type="component" value="Chromosome"/>
</dbReference>
<dbReference type="EMBL" id="JFYZ01000010">
    <property type="protein sequence ID" value="EZP82207.1"/>
    <property type="molecule type" value="Genomic_DNA"/>
</dbReference>
<gene>
    <name evidence="1" type="ORF">BES08_12995</name>
    <name evidence="2" type="ORF">BV97_02230</name>
</gene>
<evidence type="ECO:0000313" key="1">
    <source>
        <dbReference type="EMBL" id="AOR77569.1"/>
    </source>
</evidence>
<dbReference type="EMBL" id="CP017075">
    <property type="protein sequence ID" value="AOR77569.1"/>
    <property type="molecule type" value="Genomic_DNA"/>
</dbReference>
<evidence type="ECO:0008006" key="5">
    <source>
        <dbReference type="Google" id="ProtNLM"/>
    </source>
</evidence>
<dbReference type="GO" id="GO:0030244">
    <property type="term" value="P:cellulose biosynthetic process"/>
    <property type="evidence" value="ECO:0007669"/>
    <property type="project" value="InterPro"/>
</dbReference>
<dbReference type="Gene3D" id="3.30.70.2590">
    <property type="match status" value="1"/>
</dbReference>
<dbReference type="InterPro" id="IPR022798">
    <property type="entry name" value="BcsD_bac"/>
</dbReference>
<reference evidence="1" key="2">
    <citation type="submission" date="2016-08" db="EMBL/GenBank/DDBJ databases">
        <authorList>
            <person name="Seilhamer J.J."/>
        </authorList>
    </citation>
    <scope>NUCLEOTIDE SEQUENCE [LARGE SCALE GENOMIC DNA]</scope>
    <source>
        <strain evidence="1">SA1</strain>
    </source>
</reference>
<evidence type="ECO:0000313" key="3">
    <source>
        <dbReference type="Proteomes" id="UP000024329"/>
    </source>
</evidence>